<dbReference type="PANTHER" id="PTHR12399">
    <property type="entry name" value="EUKARYOTIC TRANSLATION INITIATION FACTOR 3 SUBUNIT 7"/>
    <property type="match status" value="1"/>
</dbReference>
<dbReference type="Pfam" id="PF05091">
    <property type="entry name" value="eIF-3_zeta"/>
    <property type="match status" value="1"/>
</dbReference>
<accession>A0A9D4TNG8</accession>
<dbReference type="EMBL" id="SIDB01000007">
    <property type="protein sequence ID" value="KAI3430397.1"/>
    <property type="molecule type" value="Genomic_DNA"/>
</dbReference>
<feature type="compositionally biased region" description="Low complexity" evidence="5">
    <location>
        <begin position="108"/>
        <end position="117"/>
    </location>
</feature>
<evidence type="ECO:0000256" key="3">
    <source>
        <dbReference type="ARBA" id="ARBA00022884"/>
    </source>
</evidence>
<keyword evidence="2" id="KW-0396">Initiation factor</keyword>
<evidence type="ECO:0000313" key="6">
    <source>
        <dbReference type="EMBL" id="KAI3430397.1"/>
    </source>
</evidence>
<dbReference type="InterPro" id="IPR007783">
    <property type="entry name" value="eIF3d"/>
</dbReference>
<dbReference type="GO" id="GO:0003743">
    <property type="term" value="F:translation initiation factor activity"/>
    <property type="evidence" value="ECO:0007669"/>
    <property type="project" value="UniProtKB-KW"/>
</dbReference>
<comment type="caution">
    <text evidence="6">The sequence shown here is derived from an EMBL/GenBank/DDBJ whole genome shotgun (WGS) entry which is preliminary data.</text>
</comment>
<dbReference type="OrthoDB" id="16538at2759"/>
<dbReference type="PANTHER" id="PTHR12399:SF0">
    <property type="entry name" value="EUKARYOTIC TRANSLATION INITIATION FACTOR 3 SUBUNIT D"/>
    <property type="match status" value="1"/>
</dbReference>
<protein>
    <recommendedName>
        <fullName evidence="8">Eukaryotic translation initiation factor 3 subunit 7</fullName>
    </recommendedName>
</protein>
<gene>
    <name evidence="6" type="ORF">D9Q98_004992</name>
</gene>
<reference evidence="6" key="2">
    <citation type="submission" date="2020-11" db="EMBL/GenBank/DDBJ databases">
        <authorList>
            <person name="Cecchin M."/>
            <person name="Marcolungo L."/>
            <person name="Rossato M."/>
            <person name="Girolomoni L."/>
            <person name="Cosentino E."/>
            <person name="Cuine S."/>
            <person name="Li-Beisson Y."/>
            <person name="Delledonne M."/>
            <person name="Ballottari M."/>
        </authorList>
    </citation>
    <scope>NUCLEOTIDE SEQUENCE</scope>
    <source>
        <strain evidence="6">211/11P</strain>
        <tissue evidence="6">Whole cell</tissue>
    </source>
</reference>
<dbReference type="Proteomes" id="UP001055712">
    <property type="component" value="Unassembled WGS sequence"/>
</dbReference>
<reference evidence="6" key="1">
    <citation type="journal article" date="2019" name="Plant J.">
        <title>Chlorella vulgaris genome assembly and annotation reveals the molecular basis for metabolic acclimation to high light conditions.</title>
        <authorList>
            <person name="Cecchin M."/>
            <person name="Marcolungo L."/>
            <person name="Rossato M."/>
            <person name="Girolomoni L."/>
            <person name="Cosentino E."/>
            <person name="Cuine S."/>
            <person name="Li-Beisson Y."/>
            <person name="Delledonne M."/>
            <person name="Ballottari M."/>
        </authorList>
    </citation>
    <scope>NUCLEOTIDE SEQUENCE</scope>
    <source>
        <strain evidence="6">211/11P</strain>
    </source>
</reference>
<keyword evidence="4" id="KW-0648">Protein biosynthesis</keyword>
<feature type="region of interest" description="Disordered" evidence="5">
    <location>
        <begin position="84"/>
        <end position="175"/>
    </location>
</feature>
<evidence type="ECO:0000256" key="1">
    <source>
        <dbReference type="ARBA" id="ARBA00022490"/>
    </source>
</evidence>
<feature type="compositionally biased region" description="Gly residues" evidence="5">
    <location>
        <begin position="95"/>
        <end position="107"/>
    </location>
</feature>
<keyword evidence="3" id="KW-0694">RNA-binding</keyword>
<dbReference type="GO" id="GO:0003723">
    <property type="term" value="F:RNA binding"/>
    <property type="evidence" value="ECO:0007669"/>
    <property type="project" value="UniProtKB-KW"/>
</dbReference>
<sequence>MPSFVLPEVEENADGWGPIAVPPQFDGVPFMPFSKGERLGRIADFSAPPGRGMYGGNRFRDREPAPGMSVFNFEKVEEDDAFQLVDKPLVKKPMGGPGRGRGGGRGWGQQQQQQPGGRPEEPGGRGGRGGWGQQQSGRGSGYGGQQQGGRGGPAGRFGQWGNRPPFWRDQPRQTYTSSVDIRPEWQVLGDVINLAALNKLSKKVGEAEELTSCGSLAFYDKAADRVTPKTPAKLRKTGMRTRATSASDDPVMRRLAQQGAAEVFITDDVLVTLMCAPRSTYPWDIVISKRGNVLVFDKRANSSLDFLTNGETAPDPLPEEKDNINGLQQLSVEATSVNQAFREQVLPADGERHQLKEACPADLGPAGTGYKYCKWTLGSTSIVVRCAIDAAIRLGDSTQLVAVHALNEFDPKWAGVDWRQKLENQRGAVLATELKNNANKIAKWTAAALISGIDQMKIGYVSRAMPRDNRNHFILGTQAVKPKDFAMQMNLNMDNCWGIISGLINLCLEKMEVDGKYLLVRDANKPQLCLYAIPAGGSNPGNHAAGKEDDEDDD</sequence>
<keyword evidence="1" id="KW-0963">Cytoplasm</keyword>
<feature type="compositionally biased region" description="Gly residues" evidence="5">
    <location>
        <begin position="124"/>
        <end position="155"/>
    </location>
</feature>
<dbReference type="PIRSF" id="PIRSF016281">
    <property type="entry name" value="EIF-3_zeta"/>
    <property type="match status" value="1"/>
</dbReference>
<evidence type="ECO:0008006" key="8">
    <source>
        <dbReference type="Google" id="ProtNLM"/>
    </source>
</evidence>
<dbReference type="GO" id="GO:0005852">
    <property type="term" value="C:eukaryotic translation initiation factor 3 complex"/>
    <property type="evidence" value="ECO:0007669"/>
    <property type="project" value="InterPro"/>
</dbReference>
<dbReference type="AlphaFoldDB" id="A0A9D4TNG8"/>
<feature type="region of interest" description="Disordered" evidence="5">
    <location>
        <begin position="42"/>
        <end position="62"/>
    </location>
</feature>
<evidence type="ECO:0000256" key="5">
    <source>
        <dbReference type="SAM" id="MobiDB-lite"/>
    </source>
</evidence>
<evidence type="ECO:0000313" key="7">
    <source>
        <dbReference type="Proteomes" id="UP001055712"/>
    </source>
</evidence>
<keyword evidence="7" id="KW-1185">Reference proteome</keyword>
<evidence type="ECO:0000256" key="2">
    <source>
        <dbReference type="ARBA" id="ARBA00022540"/>
    </source>
</evidence>
<organism evidence="6 7">
    <name type="scientific">Chlorella vulgaris</name>
    <name type="common">Green alga</name>
    <dbReference type="NCBI Taxonomy" id="3077"/>
    <lineage>
        <taxon>Eukaryota</taxon>
        <taxon>Viridiplantae</taxon>
        <taxon>Chlorophyta</taxon>
        <taxon>core chlorophytes</taxon>
        <taxon>Trebouxiophyceae</taxon>
        <taxon>Chlorellales</taxon>
        <taxon>Chlorellaceae</taxon>
        <taxon>Chlorella clade</taxon>
        <taxon>Chlorella</taxon>
    </lineage>
</organism>
<evidence type="ECO:0000256" key="4">
    <source>
        <dbReference type="ARBA" id="ARBA00022917"/>
    </source>
</evidence>
<name>A0A9D4TNG8_CHLVU</name>
<proteinExistence type="predicted"/>